<protein>
    <submittedName>
        <fullName evidence="3">Peptidoglycan-binding domain-containing protein</fullName>
    </submittedName>
</protein>
<proteinExistence type="predicted"/>
<comment type="caution">
    <text evidence="3">The sequence shown here is derived from an EMBL/GenBank/DDBJ whole genome shotgun (WGS) entry which is preliminary data.</text>
</comment>
<dbReference type="InterPro" id="IPR002477">
    <property type="entry name" value="Peptidoglycan-bd-like"/>
</dbReference>
<dbReference type="InterPro" id="IPR057370">
    <property type="entry name" value="ELLD"/>
</dbReference>
<dbReference type="InterPro" id="IPR036366">
    <property type="entry name" value="PGBDSf"/>
</dbReference>
<dbReference type="InterPro" id="IPR036365">
    <property type="entry name" value="PGBD-like_sf"/>
</dbReference>
<dbReference type="Pfam" id="PF25309">
    <property type="entry name" value="ELLD"/>
    <property type="match status" value="1"/>
</dbReference>
<keyword evidence="4" id="KW-1185">Reference proteome</keyword>
<dbReference type="SUPFAM" id="SSF47090">
    <property type="entry name" value="PGBD-like"/>
    <property type="match status" value="1"/>
</dbReference>
<dbReference type="RefSeq" id="WP_349143512.1">
    <property type="nucleotide sequence ID" value="NZ_JBBMFC010000002.1"/>
</dbReference>
<feature type="domain" description="Endolysin-like" evidence="2">
    <location>
        <begin position="4"/>
        <end position="126"/>
    </location>
</feature>
<evidence type="ECO:0000313" key="3">
    <source>
        <dbReference type="EMBL" id="MEQ2577413.1"/>
    </source>
</evidence>
<evidence type="ECO:0000259" key="1">
    <source>
        <dbReference type="Pfam" id="PF01471"/>
    </source>
</evidence>
<name>A0ABV1HWV4_9FIRM</name>
<organism evidence="3 4">
    <name type="scientific">Hominiventricola aquisgranensis</name>
    <dbReference type="NCBI Taxonomy" id="3133164"/>
    <lineage>
        <taxon>Bacteria</taxon>
        <taxon>Bacillati</taxon>
        <taxon>Bacillota</taxon>
        <taxon>Clostridia</taxon>
        <taxon>Lachnospirales</taxon>
        <taxon>Lachnospiraceae</taxon>
        <taxon>Hominiventricola</taxon>
    </lineage>
</organism>
<evidence type="ECO:0000259" key="2">
    <source>
        <dbReference type="Pfam" id="PF25309"/>
    </source>
</evidence>
<dbReference type="EMBL" id="JBBMFC010000002">
    <property type="protein sequence ID" value="MEQ2577413.1"/>
    <property type="molecule type" value="Genomic_DNA"/>
</dbReference>
<dbReference type="Proteomes" id="UP001470288">
    <property type="component" value="Unassembled WGS sequence"/>
</dbReference>
<feature type="non-terminal residue" evidence="3">
    <location>
        <position position="1"/>
    </location>
</feature>
<gene>
    <name evidence="3" type="ORF">WMO62_00980</name>
</gene>
<accession>A0ABV1HWV4</accession>
<evidence type="ECO:0000313" key="4">
    <source>
        <dbReference type="Proteomes" id="UP001470288"/>
    </source>
</evidence>
<dbReference type="Pfam" id="PF01471">
    <property type="entry name" value="PG_binding_1"/>
    <property type="match status" value="1"/>
</dbReference>
<feature type="domain" description="Peptidoglycan binding-like" evidence="1">
    <location>
        <begin position="168"/>
        <end position="208"/>
    </location>
</feature>
<sequence>YVHSKGWYILRPKNAALAAKMAERMIAACNNKNIGYDQGNRLGVIIYSINTKTKTECDCSSLTRQVVKEASGKDPGNFTTANATAVLGATGLFMSKIAYVSQAKTPIYNGDILVTKTKGHIVVVVSGHPRSQTQNSGSGSNVAKGEYNMQTIRKGSKGKAVKIWQVILGHTGSKIDGIFGSGTEADTRTWQKAHGLTADGIVGAKSWKVGLESA</sequence>
<dbReference type="Gene3D" id="1.10.101.10">
    <property type="entry name" value="PGBD-like superfamily/PGBD"/>
    <property type="match status" value="1"/>
</dbReference>
<reference evidence="3 4" key="1">
    <citation type="submission" date="2024-03" db="EMBL/GenBank/DDBJ databases">
        <title>Human intestinal bacterial collection.</title>
        <authorList>
            <person name="Pauvert C."/>
            <person name="Hitch T.C.A."/>
            <person name="Clavel T."/>
        </authorList>
    </citation>
    <scope>NUCLEOTIDE SEQUENCE [LARGE SCALE GENOMIC DNA]</scope>
    <source>
        <strain evidence="3 4">CLA-AA-H78B</strain>
    </source>
</reference>